<evidence type="ECO:0000256" key="5">
    <source>
        <dbReference type="ARBA" id="ARBA00022777"/>
    </source>
</evidence>
<dbReference type="InterPro" id="IPR017438">
    <property type="entry name" value="ATP-NAD_kinase_N"/>
</dbReference>
<evidence type="ECO:0000256" key="4">
    <source>
        <dbReference type="ARBA" id="ARBA00022741"/>
    </source>
</evidence>
<keyword evidence="3" id="KW-0808">Transferase</keyword>
<accession>A0A6P1TK52</accession>
<dbReference type="GO" id="GO:0005524">
    <property type="term" value="F:ATP binding"/>
    <property type="evidence" value="ECO:0007669"/>
    <property type="project" value="UniProtKB-KW"/>
</dbReference>
<dbReference type="InterPro" id="IPR001206">
    <property type="entry name" value="Diacylglycerol_kinase_cat_dom"/>
</dbReference>
<dbReference type="GO" id="GO:0016301">
    <property type="term" value="F:kinase activity"/>
    <property type="evidence" value="ECO:0007669"/>
    <property type="project" value="UniProtKB-KW"/>
</dbReference>
<dbReference type="Gene3D" id="2.60.200.40">
    <property type="match status" value="1"/>
</dbReference>
<evidence type="ECO:0000259" key="9">
    <source>
        <dbReference type="PROSITE" id="PS50146"/>
    </source>
</evidence>
<dbReference type="Gene3D" id="3.40.50.10330">
    <property type="entry name" value="Probable inorganic polyphosphate/atp-NAD kinase, domain 1"/>
    <property type="match status" value="1"/>
</dbReference>
<gene>
    <name evidence="10" type="ORF">Ana3638_08570</name>
</gene>
<dbReference type="GO" id="GO:0008654">
    <property type="term" value="P:phospholipid biosynthetic process"/>
    <property type="evidence" value="ECO:0007669"/>
    <property type="project" value="UniProtKB-KW"/>
</dbReference>
<evidence type="ECO:0000256" key="1">
    <source>
        <dbReference type="ARBA" id="ARBA00001946"/>
    </source>
</evidence>
<dbReference type="NCBIfam" id="TIGR00147">
    <property type="entry name" value="YegS/Rv2252/BmrU family lipid kinase"/>
    <property type="match status" value="1"/>
</dbReference>
<evidence type="ECO:0000256" key="7">
    <source>
        <dbReference type="ARBA" id="ARBA00023209"/>
    </source>
</evidence>
<evidence type="ECO:0000256" key="3">
    <source>
        <dbReference type="ARBA" id="ARBA00022679"/>
    </source>
</evidence>
<dbReference type="PANTHER" id="PTHR12358">
    <property type="entry name" value="SPHINGOSINE KINASE"/>
    <property type="match status" value="1"/>
</dbReference>
<dbReference type="Pfam" id="PF00781">
    <property type="entry name" value="DAGK_cat"/>
    <property type="match status" value="1"/>
</dbReference>
<keyword evidence="6" id="KW-0067">ATP-binding</keyword>
<reference evidence="10 11" key="1">
    <citation type="submission" date="2020-01" db="EMBL/GenBank/DDBJ databases">
        <title>Genome analysis of Anaerocolumna sp. CBA3638.</title>
        <authorList>
            <person name="Kim J."/>
            <person name="Roh S.W."/>
        </authorList>
    </citation>
    <scope>NUCLEOTIDE SEQUENCE [LARGE SCALE GENOMIC DNA]</scope>
    <source>
        <strain evidence="10 11">CBA3638</strain>
    </source>
</reference>
<feature type="domain" description="DAGKc" evidence="9">
    <location>
        <begin position="1"/>
        <end position="130"/>
    </location>
</feature>
<evidence type="ECO:0000256" key="6">
    <source>
        <dbReference type="ARBA" id="ARBA00022840"/>
    </source>
</evidence>
<dbReference type="Pfam" id="PF19279">
    <property type="entry name" value="YegS_C"/>
    <property type="match status" value="1"/>
</dbReference>
<keyword evidence="7" id="KW-0444">Lipid biosynthesis</keyword>
<keyword evidence="8" id="KW-1208">Phospholipid metabolism</keyword>
<dbReference type="InterPro" id="IPR016064">
    <property type="entry name" value="NAD/diacylglycerol_kinase_sf"/>
</dbReference>
<keyword evidence="7" id="KW-0443">Lipid metabolism</keyword>
<comment type="cofactor">
    <cofactor evidence="1">
        <name>Mg(2+)</name>
        <dbReference type="ChEBI" id="CHEBI:18420"/>
    </cofactor>
</comment>
<comment type="similarity">
    <text evidence="2">Belongs to the diacylglycerol/lipid kinase family.</text>
</comment>
<dbReference type="InterPro" id="IPR005218">
    <property type="entry name" value="Diacylglycerol/lipid_kinase"/>
</dbReference>
<dbReference type="RefSeq" id="WP_161837643.1">
    <property type="nucleotide sequence ID" value="NZ_CP048000.1"/>
</dbReference>
<evidence type="ECO:0000313" key="10">
    <source>
        <dbReference type="EMBL" id="QHQ60813.1"/>
    </source>
</evidence>
<dbReference type="KEGG" id="anr:Ana3638_08570"/>
<dbReference type="PROSITE" id="PS50146">
    <property type="entry name" value="DAGK"/>
    <property type="match status" value="1"/>
</dbReference>
<sequence length="307" mass="34477">MYHFIINPKSRSEKGAKIWHIVKEVLDKKEVSYTFHITRYPNHATELAMEICSTYSGIKNIIVLGGDGTVNEVINGITDFNDVLLGYIPSGSSNDLARSLKLPKDPVKSLENILFPSRFQYVDIGLIKSYVSNYSRKFAVSSGIGFDAAICEETFHSKLKIFLNRYGLGKLTYIIICLKQLISCRFMDGMVTVDGGKPQTYKKILLITNMIHKYEGGGMQIAPAADPYDGKLSVCIVHGVSRLRILTVLPFLLFGKHIHFKGVVTFNCRLLDIEVDNPYWVHIDGECPDTFSQLTVSCITNQLRIIV</sequence>
<name>A0A6P1TK52_9FIRM</name>
<organism evidence="10 11">
    <name type="scientific">Anaerocolumna sedimenticola</name>
    <dbReference type="NCBI Taxonomy" id="2696063"/>
    <lineage>
        <taxon>Bacteria</taxon>
        <taxon>Bacillati</taxon>
        <taxon>Bacillota</taxon>
        <taxon>Clostridia</taxon>
        <taxon>Lachnospirales</taxon>
        <taxon>Lachnospiraceae</taxon>
        <taxon>Anaerocolumna</taxon>
    </lineage>
</organism>
<proteinExistence type="inferred from homology"/>
<dbReference type="SMART" id="SM00046">
    <property type="entry name" value="DAGKc"/>
    <property type="match status" value="1"/>
</dbReference>
<dbReference type="PANTHER" id="PTHR12358:SF54">
    <property type="entry name" value="SPHINGOSINE KINASE RELATED PROTEIN"/>
    <property type="match status" value="1"/>
</dbReference>
<dbReference type="SUPFAM" id="SSF111331">
    <property type="entry name" value="NAD kinase/diacylglycerol kinase-like"/>
    <property type="match status" value="1"/>
</dbReference>
<dbReference type="InterPro" id="IPR045540">
    <property type="entry name" value="YegS/DAGK_C"/>
</dbReference>
<keyword evidence="5 10" id="KW-0418">Kinase</keyword>
<dbReference type="AlphaFoldDB" id="A0A6P1TK52"/>
<dbReference type="EMBL" id="CP048000">
    <property type="protein sequence ID" value="QHQ60813.1"/>
    <property type="molecule type" value="Genomic_DNA"/>
</dbReference>
<keyword evidence="4" id="KW-0547">Nucleotide-binding</keyword>
<evidence type="ECO:0000256" key="8">
    <source>
        <dbReference type="ARBA" id="ARBA00023264"/>
    </source>
</evidence>
<dbReference type="Proteomes" id="UP000464314">
    <property type="component" value="Chromosome"/>
</dbReference>
<evidence type="ECO:0000256" key="2">
    <source>
        <dbReference type="ARBA" id="ARBA00005983"/>
    </source>
</evidence>
<protein>
    <submittedName>
        <fullName evidence="10">YegS/Rv2252/BmrU family lipid kinase</fullName>
    </submittedName>
</protein>
<keyword evidence="7" id="KW-0594">Phospholipid biosynthesis</keyword>
<dbReference type="InterPro" id="IPR050187">
    <property type="entry name" value="Lipid_Phosphate_FormReg"/>
</dbReference>
<evidence type="ECO:0000313" key="11">
    <source>
        <dbReference type="Proteomes" id="UP000464314"/>
    </source>
</evidence>
<keyword evidence="11" id="KW-1185">Reference proteome</keyword>